<dbReference type="EMBL" id="JASDAP010000027">
    <property type="protein sequence ID" value="KAK1877661.1"/>
    <property type="molecule type" value="Genomic_DNA"/>
</dbReference>
<accession>A0AAD9B6A9</accession>
<dbReference type="GO" id="GO:0005737">
    <property type="term" value="C:cytoplasm"/>
    <property type="evidence" value="ECO:0007669"/>
    <property type="project" value="TreeGrafter"/>
</dbReference>
<dbReference type="PANTHER" id="PTHR16155">
    <property type="entry name" value="DED DOMAIN-CONTAINING PROTEIN"/>
    <property type="match status" value="1"/>
</dbReference>
<protein>
    <submittedName>
        <fullName evidence="1">Sterile alpha motif domain containing protein 9-like</fullName>
    </submittedName>
</protein>
<dbReference type="PANTHER" id="PTHR16155:SF3">
    <property type="entry name" value="STERILE ALPHA MOTIF DOMAIN-CONTAINING PROTEIN 9-LIKE"/>
    <property type="match status" value="1"/>
</dbReference>
<reference evidence="1" key="1">
    <citation type="submission" date="2023-04" db="EMBL/GenBank/DDBJ databases">
        <title>Chromosome-level genome of Chaenocephalus aceratus.</title>
        <authorList>
            <person name="Park H."/>
        </authorList>
    </citation>
    <scope>NUCLEOTIDE SEQUENCE</scope>
    <source>
        <strain evidence="1">DE</strain>
        <tissue evidence="1">Muscle</tissue>
    </source>
</reference>
<comment type="caution">
    <text evidence="1">The sequence shown here is derived from an EMBL/GenBank/DDBJ whole genome shotgun (WGS) entry which is preliminary data.</text>
</comment>
<gene>
    <name evidence="1" type="ORF">KUDE01_002969</name>
</gene>
<keyword evidence="2" id="KW-1185">Reference proteome</keyword>
<dbReference type="Proteomes" id="UP001228049">
    <property type="component" value="Unassembled WGS sequence"/>
</dbReference>
<dbReference type="AlphaFoldDB" id="A0AAD9B6A9"/>
<dbReference type="SUPFAM" id="SSF48452">
    <property type="entry name" value="TPR-like"/>
    <property type="match status" value="1"/>
</dbReference>
<evidence type="ECO:0000313" key="2">
    <source>
        <dbReference type="Proteomes" id="UP001228049"/>
    </source>
</evidence>
<dbReference type="InterPro" id="IPR011990">
    <property type="entry name" value="TPR-like_helical_dom_sf"/>
</dbReference>
<name>A0AAD9B6A9_DISEL</name>
<proteinExistence type="predicted"/>
<dbReference type="Gene3D" id="1.25.40.10">
    <property type="entry name" value="Tetratricopeptide repeat domain"/>
    <property type="match status" value="1"/>
</dbReference>
<organism evidence="1 2">
    <name type="scientific">Dissostichus eleginoides</name>
    <name type="common">Patagonian toothfish</name>
    <name type="synonym">Dissostichus amissus</name>
    <dbReference type="NCBI Taxonomy" id="100907"/>
    <lineage>
        <taxon>Eukaryota</taxon>
        <taxon>Metazoa</taxon>
        <taxon>Chordata</taxon>
        <taxon>Craniata</taxon>
        <taxon>Vertebrata</taxon>
        <taxon>Euteleostomi</taxon>
        <taxon>Actinopterygii</taxon>
        <taxon>Neopterygii</taxon>
        <taxon>Teleostei</taxon>
        <taxon>Neoteleostei</taxon>
        <taxon>Acanthomorphata</taxon>
        <taxon>Eupercaria</taxon>
        <taxon>Perciformes</taxon>
        <taxon>Notothenioidei</taxon>
        <taxon>Nototheniidae</taxon>
        <taxon>Dissostichus</taxon>
    </lineage>
</organism>
<sequence length="926" mass="106740">MEGHEDIICICESEKNFQKWQSFAEGSCGTETVNNSSVVGMKMSHIDSTLQQIQPLNTRTSKHLPVFVKGTCLLETLIEEQMYSLEILSVDHCNETSKEFIDEEKANIEEQFYRGGTVKWLNFWLAEHKYVGEVIERDAYKDVSKLLNDALRRKVDQPPVNSINIYHHPGSGGSTVARQVLWNTRKDLSCRRSHDPEIKCKESPLQNVSVTHKLSDQEKRKFAGKRKVLEERYEPEFILTFVLMSEGFSDEYVQKFVEHLLQGIDRQSVVTRLICYVALLNTYVQNSFISQSHCQALLGFTIYLERFRQHGFEKSLSDQAKLVFLHLKDEKTHIESIRIIHPLVAKEILHQLLENQQTQSSLAMDLLCENVLFEHRFGREEYLSSLRALFLRRARISKGDKTDSFFAPLIEHVCEKEEGPEKAIELLKEAFDCFHKDPFFAQQLARLHYTYEKFEDAKQWAETAAKQLPNNSYILDTKGQVYKKWFQAKCKAIDNKPKTAEQIADAVETALKAVKCFQECEKAAVAEKDTHNSSGYVSEVEVACSLLKLISSSLVFANQASGHSECMKYLLTDYIPEEVEEAWQPFHVGLKKLHKTTEDALEWISEDLSYFQTDIDLDGEETPECPEGMISHPLKWLAKKSSEYGKYFSEAYFSALQGQLTPANLTPFQKRMIIYELGGGNITSVLSKLTDQREAVPLLEKIVSLYPSNPIKAKFGQMDIVNYITAHITLNCLSPHNQNIAPLKDLQALCHQFPNDKRKCLTHALFLLTLLFWPEDHDTDVEKETKYEIVQSAVEHLEKGYWIKMKDILQRKKRLYTHFLLGSGNGLDKFVHKKKFDRVTKLFSVSEKRMKWFRGEAWKKPEIATMLKRVSGWTEDGVVYLDGPRKKKFNILPLHFPSVPHSNENITFYLGFTFRGPVAYNIVVQQ</sequence>
<evidence type="ECO:0000313" key="1">
    <source>
        <dbReference type="EMBL" id="KAK1877661.1"/>
    </source>
</evidence>